<dbReference type="PANTHER" id="PTHR34136:SF1">
    <property type="entry name" value="UDP-N-ACETYL-D-MANNOSAMINURONIC ACID TRANSFERASE"/>
    <property type="match status" value="1"/>
</dbReference>
<proteinExistence type="predicted"/>
<evidence type="ECO:0000313" key="3">
    <source>
        <dbReference type="EMBL" id="PWE85552.1"/>
    </source>
</evidence>
<dbReference type="GO" id="GO:0016758">
    <property type="term" value="F:hexosyltransferase activity"/>
    <property type="evidence" value="ECO:0007669"/>
    <property type="project" value="TreeGrafter"/>
</dbReference>
<organism evidence="3 4">
    <name type="scientific">Eubacterium ramulus</name>
    <dbReference type="NCBI Taxonomy" id="39490"/>
    <lineage>
        <taxon>Bacteria</taxon>
        <taxon>Bacillati</taxon>
        <taxon>Bacillota</taxon>
        <taxon>Clostridia</taxon>
        <taxon>Eubacteriales</taxon>
        <taxon>Eubacteriaceae</taxon>
        <taxon>Eubacterium</taxon>
    </lineage>
</organism>
<dbReference type="AlphaFoldDB" id="A0A2V1JLR2"/>
<evidence type="ECO:0000313" key="4">
    <source>
        <dbReference type="Proteomes" id="UP000245288"/>
    </source>
</evidence>
<keyword evidence="2" id="KW-0808">Transferase</keyword>
<dbReference type="RefSeq" id="WP_109216719.1">
    <property type="nucleotide sequence ID" value="NZ_CAJLEE010000071.1"/>
</dbReference>
<dbReference type="OrthoDB" id="1770743at2"/>
<dbReference type="PANTHER" id="PTHR34136">
    <property type="match status" value="1"/>
</dbReference>
<dbReference type="InterPro" id="IPR004629">
    <property type="entry name" value="WecG_TagA_CpsF"/>
</dbReference>
<dbReference type="Proteomes" id="UP000245288">
    <property type="component" value="Unassembled WGS sequence"/>
</dbReference>
<sequence>MSSRKELAGVRIDICSLREALHKIEHYLASEGLHAVETVSMKTVVTAGEDEQVRQCLEDMDLVIPSDKEILMELGVTSRKWLDEAREHRFASETLRGVIRAKHSVYLLYETRTQMDTLCEFLENSFGNAPYVCGDAVWEEAGEDAEQIVNEINAVSPHMIFSMLSTPRQEKFLAEHRQMLNARLWFGVGSENTFVNGKKKSVGICKKLLARHKMKRQIQSYESEEKTD</sequence>
<evidence type="ECO:0000256" key="1">
    <source>
        <dbReference type="ARBA" id="ARBA00022676"/>
    </source>
</evidence>
<evidence type="ECO:0000256" key="2">
    <source>
        <dbReference type="ARBA" id="ARBA00022679"/>
    </source>
</evidence>
<comment type="caution">
    <text evidence="3">The sequence shown here is derived from an EMBL/GenBank/DDBJ whole genome shotgun (WGS) entry which is preliminary data.</text>
</comment>
<reference evidence="3 4" key="1">
    <citation type="submission" date="2014-09" db="EMBL/GenBank/DDBJ databases">
        <title>Butyrate-producing bacteria isolated from human gut.</title>
        <authorList>
            <person name="Zhang Q."/>
            <person name="Zhao L."/>
        </authorList>
    </citation>
    <scope>NUCLEOTIDE SEQUENCE [LARGE SCALE GENOMIC DNA]</scope>
    <source>
        <strain evidence="3 4">21</strain>
    </source>
</reference>
<keyword evidence="4" id="KW-1185">Reference proteome</keyword>
<dbReference type="EMBL" id="JRFU01000180">
    <property type="protein sequence ID" value="PWE85552.1"/>
    <property type="molecule type" value="Genomic_DNA"/>
</dbReference>
<gene>
    <name evidence="3" type="ORF">LG34_15230</name>
</gene>
<name>A0A2V1JLR2_EUBRA</name>
<accession>A0A2V1JLR2</accession>
<protein>
    <submittedName>
        <fullName evidence="3">Uncharacterized protein</fullName>
    </submittedName>
</protein>
<keyword evidence="1" id="KW-0328">Glycosyltransferase</keyword>
<dbReference type="Pfam" id="PF03808">
    <property type="entry name" value="Glyco_tran_WecG"/>
    <property type="match status" value="1"/>
</dbReference>